<dbReference type="KEGG" id="lol:LACOL_0567"/>
<dbReference type="Gene3D" id="3.20.20.80">
    <property type="entry name" value="Glycosidases"/>
    <property type="match status" value="1"/>
</dbReference>
<dbReference type="SUPFAM" id="SSF51445">
    <property type="entry name" value="(Trans)glycosidases"/>
    <property type="match status" value="1"/>
</dbReference>
<dbReference type="PANTHER" id="PTHR34135">
    <property type="entry name" value="LYSOZYME"/>
    <property type="match status" value="1"/>
</dbReference>
<evidence type="ECO:0000313" key="4">
    <source>
        <dbReference type="Proteomes" id="UP000051697"/>
    </source>
</evidence>
<dbReference type="GO" id="GO:0016998">
    <property type="term" value="P:cell wall macromolecule catabolic process"/>
    <property type="evidence" value="ECO:0007669"/>
    <property type="project" value="InterPro"/>
</dbReference>
<dbReference type="PROSITE" id="PS51904">
    <property type="entry name" value="GLYCOSYL_HYDROL_F25_2"/>
    <property type="match status" value="1"/>
</dbReference>
<sequence>MEKDNLKPIYNDTFQKRSKPKKSHRHRNILITLLISLILIGGGSYFWYVHKSSSISSYQVRGAMITQDDGYVDFQQLQDSRIKFVYLKATSGASYKDDQFENNYNRVSGSDVQVGIYHDFSFTTSAKEQYEYIVSQIKKESGTLPIVVHVTYYQGKTPNTDTQGKKLARLLKMLANHYDQDCIVWASPSIQKQMVDPFVTKSKRMLTSDKLHSKRSDVKFIQYVGKDKLRINRKSSNLLPAVFNGNTKEWKSYSK</sequence>
<keyword evidence="2" id="KW-1133">Transmembrane helix</keyword>
<dbReference type="PATRIC" id="fig|1423778.4.peg.764"/>
<feature type="transmembrane region" description="Helical" evidence="2">
    <location>
        <begin position="29"/>
        <end position="48"/>
    </location>
</feature>
<comment type="caution">
    <text evidence="3">The sequence shown here is derived from an EMBL/GenBank/DDBJ whole genome shotgun (WGS) entry which is preliminary data.</text>
</comment>
<reference evidence="3 4" key="1">
    <citation type="journal article" date="2015" name="Genome Announc.">
        <title>Expanding the biotechnology potential of lactobacilli through comparative genomics of 213 strains and associated genera.</title>
        <authorList>
            <person name="Sun Z."/>
            <person name="Harris H.M."/>
            <person name="McCann A."/>
            <person name="Guo C."/>
            <person name="Argimon S."/>
            <person name="Zhang W."/>
            <person name="Yang X."/>
            <person name="Jeffery I.B."/>
            <person name="Cooney J.C."/>
            <person name="Kagawa T.F."/>
            <person name="Liu W."/>
            <person name="Song Y."/>
            <person name="Salvetti E."/>
            <person name="Wrobel A."/>
            <person name="Rasinkangas P."/>
            <person name="Parkhill J."/>
            <person name="Rea M.C."/>
            <person name="O'Sullivan O."/>
            <person name="Ritari J."/>
            <person name="Douillard F.P."/>
            <person name="Paul Ross R."/>
            <person name="Yang R."/>
            <person name="Briner A.E."/>
            <person name="Felis G.E."/>
            <person name="de Vos W.M."/>
            <person name="Barrangou R."/>
            <person name="Klaenhammer T.R."/>
            <person name="Caufield P.W."/>
            <person name="Cui Y."/>
            <person name="Zhang H."/>
            <person name="O'Toole P.W."/>
        </authorList>
    </citation>
    <scope>NUCLEOTIDE SEQUENCE [LARGE SCALE GENOMIC DNA]</scope>
    <source>
        <strain evidence="3 4">DSM 15707</strain>
    </source>
</reference>
<organism evidence="3 4">
    <name type="scientific">Paucilactobacillus oligofermentans DSM 15707 = LMG 22743</name>
    <dbReference type="NCBI Taxonomy" id="1423778"/>
    <lineage>
        <taxon>Bacteria</taxon>
        <taxon>Bacillati</taxon>
        <taxon>Bacillota</taxon>
        <taxon>Bacilli</taxon>
        <taxon>Lactobacillales</taxon>
        <taxon>Lactobacillaceae</taxon>
        <taxon>Paucilactobacillus</taxon>
    </lineage>
</organism>
<dbReference type="Pfam" id="PF01183">
    <property type="entry name" value="Glyco_hydro_25"/>
    <property type="match status" value="1"/>
</dbReference>
<dbReference type="RefSeq" id="WP_057889702.1">
    <property type="nucleotide sequence ID" value="NZ_AZFE01000031.1"/>
</dbReference>
<dbReference type="OrthoDB" id="2151413at2"/>
<gene>
    <name evidence="3" type="ORF">FC70_GL000733</name>
</gene>
<dbReference type="GO" id="GO:0003796">
    <property type="term" value="F:lysozyme activity"/>
    <property type="evidence" value="ECO:0007669"/>
    <property type="project" value="InterPro"/>
</dbReference>
<accession>A0A0R1REW5</accession>
<dbReference type="AlphaFoldDB" id="A0A0R1REW5"/>
<dbReference type="Proteomes" id="UP000051697">
    <property type="component" value="Unassembled WGS sequence"/>
</dbReference>
<proteinExistence type="inferred from homology"/>
<keyword evidence="2" id="KW-0812">Transmembrane</keyword>
<dbReference type="GO" id="GO:0016052">
    <property type="term" value="P:carbohydrate catabolic process"/>
    <property type="evidence" value="ECO:0007669"/>
    <property type="project" value="TreeGrafter"/>
</dbReference>
<dbReference type="STRING" id="1423778.FC70_GL000733"/>
<dbReference type="PANTHER" id="PTHR34135:SF2">
    <property type="entry name" value="LYSOZYME"/>
    <property type="match status" value="1"/>
</dbReference>
<name>A0A0R1REW5_9LACO</name>
<keyword evidence="2" id="KW-0472">Membrane</keyword>
<keyword evidence="4" id="KW-1185">Reference proteome</keyword>
<evidence type="ECO:0000313" key="3">
    <source>
        <dbReference type="EMBL" id="KRL55137.1"/>
    </source>
</evidence>
<dbReference type="GO" id="GO:0009253">
    <property type="term" value="P:peptidoglycan catabolic process"/>
    <property type="evidence" value="ECO:0007669"/>
    <property type="project" value="InterPro"/>
</dbReference>
<evidence type="ECO:0000256" key="1">
    <source>
        <dbReference type="ARBA" id="ARBA00010646"/>
    </source>
</evidence>
<evidence type="ECO:0000256" key="2">
    <source>
        <dbReference type="SAM" id="Phobius"/>
    </source>
</evidence>
<dbReference type="InterPro" id="IPR017853">
    <property type="entry name" value="GH"/>
</dbReference>
<dbReference type="InterPro" id="IPR002053">
    <property type="entry name" value="Glyco_hydro_25"/>
</dbReference>
<dbReference type="EMBL" id="AZFE01000031">
    <property type="protein sequence ID" value="KRL55137.1"/>
    <property type="molecule type" value="Genomic_DNA"/>
</dbReference>
<protein>
    <submittedName>
        <fullName evidence="3">Lysozyme</fullName>
    </submittedName>
</protein>
<comment type="similarity">
    <text evidence="1">Belongs to the glycosyl hydrolase 25 family.</text>
</comment>